<dbReference type="CDD" id="cd12164">
    <property type="entry name" value="GDH_like_2"/>
    <property type="match status" value="1"/>
</dbReference>
<dbReference type="SUPFAM" id="SSF52283">
    <property type="entry name" value="Formate/glycerate dehydrogenase catalytic domain-like"/>
    <property type="match status" value="1"/>
</dbReference>
<organism evidence="4 5">
    <name type="scientific">Mesorhizobium muleiense</name>
    <dbReference type="NCBI Taxonomy" id="1004279"/>
    <lineage>
        <taxon>Bacteria</taxon>
        <taxon>Pseudomonadati</taxon>
        <taxon>Pseudomonadota</taxon>
        <taxon>Alphaproteobacteria</taxon>
        <taxon>Hyphomicrobiales</taxon>
        <taxon>Phyllobacteriaceae</taxon>
        <taxon>Mesorhizobium</taxon>
    </lineage>
</organism>
<keyword evidence="4" id="KW-0670">Pyruvate</keyword>
<keyword evidence="2" id="KW-0520">NAD</keyword>
<dbReference type="PANTHER" id="PTHR43333:SF1">
    <property type="entry name" value="D-ISOMER SPECIFIC 2-HYDROXYACID DEHYDROGENASE NAD-BINDING DOMAIN-CONTAINING PROTEIN"/>
    <property type="match status" value="1"/>
</dbReference>
<accession>A0A1G8U3Y1</accession>
<evidence type="ECO:0000259" key="3">
    <source>
        <dbReference type="Pfam" id="PF02826"/>
    </source>
</evidence>
<evidence type="ECO:0000256" key="1">
    <source>
        <dbReference type="ARBA" id="ARBA00023002"/>
    </source>
</evidence>
<keyword evidence="5" id="KW-1185">Reference proteome</keyword>
<dbReference type="RefSeq" id="WP_091593955.1">
    <property type="nucleotide sequence ID" value="NZ_FNEE01000006.1"/>
</dbReference>
<dbReference type="SUPFAM" id="SSF51735">
    <property type="entry name" value="NAD(P)-binding Rossmann-fold domains"/>
    <property type="match status" value="1"/>
</dbReference>
<feature type="domain" description="D-isomer specific 2-hydroxyacid dehydrogenase NAD-binding" evidence="3">
    <location>
        <begin position="102"/>
        <end position="272"/>
    </location>
</feature>
<evidence type="ECO:0000256" key="2">
    <source>
        <dbReference type="ARBA" id="ARBA00023027"/>
    </source>
</evidence>
<evidence type="ECO:0000313" key="4">
    <source>
        <dbReference type="EMBL" id="SDJ48443.1"/>
    </source>
</evidence>
<keyword evidence="1" id="KW-0560">Oxidoreductase</keyword>
<evidence type="ECO:0000313" key="5">
    <source>
        <dbReference type="Proteomes" id="UP000198894"/>
    </source>
</evidence>
<sequence>MAFLFNSDAARAAVFREIFARELPDLEFFHSGDDLEPDQVRYLITWTVPDDISCYRNLEVLFSIGAGVDQFRQDVVPSHVKLVRMVEDGIIRMMQEYVALGVLALHREMPAYLEQQKRCLWQPIAARQAAERRVGLLGLGMLAQAAIERLMPFQFPLAGWSRSEKRIEGVACFYGADQLPRFLKQTDILVCLLPLTQETSGILDAGLFSLLPAGARLLHVGRGPQLDQAALIEALDTGHLSAAMLDVTDPEPLPEDHPLWSHPKVMMTPHIASVTQPHTAAQAAVDNVRRHRAGEELIGLVDRTLGY</sequence>
<dbReference type="Gene3D" id="3.40.50.720">
    <property type="entry name" value="NAD(P)-binding Rossmann-like Domain"/>
    <property type="match status" value="2"/>
</dbReference>
<reference evidence="5" key="1">
    <citation type="submission" date="2016-10" db="EMBL/GenBank/DDBJ databases">
        <authorList>
            <person name="Varghese N."/>
            <person name="Submissions S."/>
        </authorList>
    </citation>
    <scope>NUCLEOTIDE SEQUENCE [LARGE SCALE GENOMIC DNA]</scope>
    <source>
        <strain evidence="5">CGMCC 1.11022</strain>
    </source>
</reference>
<dbReference type="InterPro" id="IPR036291">
    <property type="entry name" value="NAD(P)-bd_dom_sf"/>
</dbReference>
<protein>
    <submittedName>
        <fullName evidence="4">Glyoxylate/hydroxypyruvate reductase A</fullName>
    </submittedName>
</protein>
<dbReference type="EMBL" id="FNEE01000006">
    <property type="protein sequence ID" value="SDJ48443.1"/>
    <property type="molecule type" value="Genomic_DNA"/>
</dbReference>
<dbReference type="PANTHER" id="PTHR43333">
    <property type="entry name" value="2-HACID_DH_C DOMAIN-CONTAINING PROTEIN"/>
    <property type="match status" value="1"/>
</dbReference>
<gene>
    <name evidence="4" type="ORF">SAMN05428953_106271</name>
</gene>
<dbReference type="GO" id="GO:0051287">
    <property type="term" value="F:NAD binding"/>
    <property type="evidence" value="ECO:0007669"/>
    <property type="project" value="InterPro"/>
</dbReference>
<name>A0A1G8U3Y1_9HYPH</name>
<dbReference type="Pfam" id="PF02826">
    <property type="entry name" value="2-Hacid_dh_C"/>
    <property type="match status" value="1"/>
</dbReference>
<dbReference type="InterPro" id="IPR006140">
    <property type="entry name" value="D-isomer_DH_NAD-bd"/>
</dbReference>
<proteinExistence type="predicted"/>
<dbReference type="GO" id="GO:0016491">
    <property type="term" value="F:oxidoreductase activity"/>
    <property type="evidence" value="ECO:0007669"/>
    <property type="project" value="UniProtKB-KW"/>
</dbReference>
<dbReference type="AlphaFoldDB" id="A0A1G8U3Y1"/>
<dbReference type="Proteomes" id="UP000198894">
    <property type="component" value="Unassembled WGS sequence"/>
</dbReference>